<keyword evidence="2" id="KW-0411">Iron-sulfur</keyword>
<dbReference type="SFLD" id="SFLDF00562">
    <property type="entry name" value="HemN-like__clustered_with_heat"/>
    <property type="match status" value="1"/>
</dbReference>
<dbReference type="AlphaFoldDB" id="A0A9E2KF38"/>
<dbReference type="Gene3D" id="3.80.30.20">
    <property type="entry name" value="tm_1862 like domain"/>
    <property type="match status" value="1"/>
</dbReference>
<dbReference type="SUPFAM" id="SSF102114">
    <property type="entry name" value="Radical SAM enzymes"/>
    <property type="match status" value="1"/>
</dbReference>
<dbReference type="SFLD" id="SFLDG01082">
    <property type="entry name" value="B12-binding_domain_containing"/>
    <property type="match status" value="1"/>
</dbReference>
<organism evidence="4 5">
    <name type="scientific">Candidatus Bacteroides intestinipullorum</name>
    <dbReference type="NCBI Taxonomy" id="2838471"/>
    <lineage>
        <taxon>Bacteria</taxon>
        <taxon>Pseudomonadati</taxon>
        <taxon>Bacteroidota</taxon>
        <taxon>Bacteroidia</taxon>
        <taxon>Bacteroidales</taxon>
        <taxon>Bacteroidaceae</taxon>
        <taxon>Bacteroides</taxon>
    </lineage>
</organism>
<dbReference type="Pfam" id="PF04055">
    <property type="entry name" value="Radical_SAM"/>
    <property type="match status" value="1"/>
</dbReference>
<reference evidence="4" key="2">
    <citation type="submission" date="2021-04" db="EMBL/GenBank/DDBJ databases">
        <authorList>
            <person name="Gilroy R."/>
        </authorList>
    </citation>
    <scope>NUCLEOTIDE SEQUENCE</scope>
    <source>
        <strain evidence="4">B3-3758</strain>
    </source>
</reference>
<dbReference type="GO" id="GO:0046872">
    <property type="term" value="F:metal ion binding"/>
    <property type="evidence" value="ECO:0007669"/>
    <property type="project" value="UniProtKB-UniRule"/>
</dbReference>
<keyword evidence="2" id="KW-0949">S-adenosyl-L-methionine</keyword>
<dbReference type="PROSITE" id="PS51918">
    <property type="entry name" value="RADICAL_SAM"/>
    <property type="match status" value="1"/>
</dbReference>
<dbReference type="GO" id="GO:0004109">
    <property type="term" value="F:coproporphyrinogen oxidase activity"/>
    <property type="evidence" value="ECO:0007669"/>
    <property type="project" value="InterPro"/>
</dbReference>
<dbReference type="InterPro" id="IPR034505">
    <property type="entry name" value="Coproporphyrinogen-III_oxidase"/>
</dbReference>
<feature type="domain" description="Radical SAM core" evidence="3">
    <location>
        <begin position="1"/>
        <end position="231"/>
    </location>
</feature>
<dbReference type="PANTHER" id="PTHR13932:SF5">
    <property type="entry name" value="RADICAL S-ADENOSYL METHIONINE DOMAIN-CONTAINING PROTEIN 1, MITOCHONDRIAL"/>
    <property type="match status" value="1"/>
</dbReference>
<name>A0A9E2KF38_9BACE</name>
<keyword evidence="2" id="KW-0408">Iron</keyword>
<dbReference type="GO" id="GO:0051539">
    <property type="term" value="F:4 iron, 4 sulfur cluster binding"/>
    <property type="evidence" value="ECO:0007669"/>
    <property type="project" value="UniProtKB-UniRule"/>
</dbReference>
<comment type="caution">
    <text evidence="4">The sequence shown here is derived from an EMBL/GenBank/DDBJ whole genome shotgun (WGS) entry which is preliminary data.</text>
</comment>
<evidence type="ECO:0000256" key="1">
    <source>
        <dbReference type="ARBA" id="ARBA00006100"/>
    </source>
</evidence>
<keyword evidence="2" id="KW-0479">Metal-binding</keyword>
<proteinExistence type="inferred from homology"/>
<dbReference type="SFLD" id="SFLDG01065">
    <property type="entry name" value="anaerobic_coproporphyrinogen-I"/>
    <property type="match status" value="1"/>
</dbReference>
<dbReference type="SMART" id="SM00729">
    <property type="entry name" value="Elp3"/>
    <property type="match status" value="1"/>
</dbReference>
<dbReference type="InterPro" id="IPR010723">
    <property type="entry name" value="HemN_C"/>
</dbReference>
<dbReference type="InterPro" id="IPR023404">
    <property type="entry name" value="rSAM_horseshoe"/>
</dbReference>
<dbReference type="PANTHER" id="PTHR13932">
    <property type="entry name" value="COPROPORPHYRINIGEN III OXIDASE"/>
    <property type="match status" value="1"/>
</dbReference>
<reference evidence="4" key="1">
    <citation type="journal article" date="2021" name="PeerJ">
        <title>Extensive microbial diversity within the chicken gut microbiome revealed by metagenomics and culture.</title>
        <authorList>
            <person name="Gilroy R."/>
            <person name="Ravi A."/>
            <person name="Getino M."/>
            <person name="Pursley I."/>
            <person name="Horton D.L."/>
            <person name="Alikhan N.F."/>
            <person name="Baker D."/>
            <person name="Gharbi K."/>
            <person name="Hall N."/>
            <person name="Watson M."/>
            <person name="Adriaenssens E.M."/>
            <person name="Foster-Nyarko E."/>
            <person name="Jarju S."/>
            <person name="Secka A."/>
            <person name="Antonio M."/>
            <person name="Oren A."/>
            <person name="Chaudhuri R.R."/>
            <person name="La Ragione R."/>
            <person name="Hildebrand F."/>
            <person name="Pallen M.J."/>
        </authorList>
    </citation>
    <scope>NUCLEOTIDE SEQUENCE</scope>
    <source>
        <strain evidence="4">B3-3758</strain>
    </source>
</reference>
<evidence type="ECO:0000313" key="5">
    <source>
        <dbReference type="Proteomes" id="UP000824236"/>
    </source>
</evidence>
<gene>
    <name evidence="4" type="primary">hemW</name>
    <name evidence="4" type="ORF">H9791_03585</name>
</gene>
<comment type="function">
    <text evidence="2">Probably acts as a heme chaperone, transferring heme to an unknown acceptor. Binds one molecule of heme per monomer, possibly covalently. Binds 1 [4Fe-4S] cluster. The cluster is coordinated with 3 cysteines and an exchangeable S-adenosyl-L-methionine.</text>
</comment>
<dbReference type="EMBL" id="JAHLFO010000041">
    <property type="protein sequence ID" value="MBU3813576.1"/>
    <property type="molecule type" value="Genomic_DNA"/>
</dbReference>
<accession>A0A9E2KF38</accession>
<dbReference type="InterPro" id="IPR004559">
    <property type="entry name" value="HemW-like"/>
</dbReference>
<dbReference type="SFLD" id="SFLDF00288">
    <property type="entry name" value="HemN-like__clustered_with_nucl"/>
    <property type="match status" value="1"/>
</dbReference>
<dbReference type="CDD" id="cd01335">
    <property type="entry name" value="Radical_SAM"/>
    <property type="match status" value="1"/>
</dbReference>
<keyword evidence="2" id="KW-0349">Heme</keyword>
<keyword evidence="2" id="KW-0004">4Fe-4S</keyword>
<dbReference type="InterPro" id="IPR007197">
    <property type="entry name" value="rSAM"/>
</dbReference>
<protein>
    <recommendedName>
        <fullName evidence="2">Heme chaperone HemW</fullName>
    </recommendedName>
</protein>
<dbReference type="SFLD" id="SFLDS00029">
    <property type="entry name" value="Radical_SAM"/>
    <property type="match status" value="1"/>
</dbReference>
<evidence type="ECO:0000256" key="2">
    <source>
        <dbReference type="RuleBase" id="RU364116"/>
    </source>
</evidence>
<dbReference type="GO" id="GO:0005737">
    <property type="term" value="C:cytoplasm"/>
    <property type="evidence" value="ECO:0007669"/>
    <property type="project" value="UniProtKB-SubCell"/>
</dbReference>
<keyword evidence="2" id="KW-0963">Cytoplasm</keyword>
<sequence>MPGIYIHVPFCKTRCIYCDFYSTTRDDLKRRYVQALCKELKMRRDYLKGAPVETVYFGGGTPSQLDEEDLATIFDTLQEVYGLEHALEITFEANPDDLTESYLAMLRNFPINRVSMGIQTFDDATLRLLHRRHTSQEAKEAVRRCKEAGLRNVSIDLIYGLPGETEEMWANDLNEALSLRPHHLSAYLLTYEEGTPLYRMRADHQVNEVDEDLSLLFFQMLADTMKGAGFIHYELSNFCRPGRQSRHNTSYWRGTPYLGCGPSAHSFDTVSREWNSPSLMDYITQIERGERPYEKETLTPDMRYNEYVMTGLRTIWGISIYKIRQQFGSPRLRYLERMAAPHIGRGTMVLRNGHLKLTEEGFFVSDDIISDLMYIG</sequence>
<dbReference type="NCBIfam" id="TIGR00539">
    <property type="entry name" value="hemN_rel"/>
    <property type="match status" value="1"/>
</dbReference>
<evidence type="ECO:0000259" key="3">
    <source>
        <dbReference type="PROSITE" id="PS51918"/>
    </source>
</evidence>
<dbReference type="Pfam" id="PF06969">
    <property type="entry name" value="HemN_C"/>
    <property type="match status" value="1"/>
</dbReference>
<dbReference type="Proteomes" id="UP000824236">
    <property type="component" value="Unassembled WGS sequence"/>
</dbReference>
<dbReference type="InterPro" id="IPR058240">
    <property type="entry name" value="rSAM_sf"/>
</dbReference>
<keyword evidence="2" id="KW-0143">Chaperone</keyword>
<evidence type="ECO:0000313" key="4">
    <source>
        <dbReference type="EMBL" id="MBU3813576.1"/>
    </source>
</evidence>
<comment type="similarity">
    <text evidence="1">Belongs to the anaerobic coproporphyrinogen-III oxidase family. HemW subfamily.</text>
</comment>
<comment type="subcellular location">
    <subcellularLocation>
        <location evidence="2">Cytoplasm</location>
    </subcellularLocation>
</comment>
<dbReference type="GO" id="GO:0006779">
    <property type="term" value="P:porphyrin-containing compound biosynthetic process"/>
    <property type="evidence" value="ECO:0007669"/>
    <property type="project" value="InterPro"/>
</dbReference>
<dbReference type="InterPro" id="IPR006638">
    <property type="entry name" value="Elp3/MiaA/NifB-like_rSAM"/>
</dbReference>